<dbReference type="Pfam" id="PF00041">
    <property type="entry name" value="fn3"/>
    <property type="match status" value="3"/>
</dbReference>
<dbReference type="InterPro" id="IPR042447">
    <property type="entry name" value="Anosmin-1"/>
</dbReference>
<dbReference type="InterPro" id="IPR036116">
    <property type="entry name" value="FN3_sf"/>
</dbReference>
<feature type="domain" description="Fibronectin type-III" evidence="2">
    <location>
        <begin position="354"/>
        <end position="460"/>
    </location>
</feature>
<dbReference type="SUPFAM" id="SSF57256">
    <property type="entry name" value="Elafin-like"/>
    <property type="match status" value="1"/>
</dbReference>
<dbReference type="PROSITE" id="PS50853">
    <property type="entry name" value="FN3"/>
    <property type="match status" value="3"/>
</dbReference>
<dbReference type="InterPro" id="IPR008197">
    <property type="entry name" value="WAP_dom"/>
</dbReference>
<dbReference type="GO" id="GO:0009986">
    <property type="term" value="C:cell surface"/>
    <property type="evidence" value="ECO:0007669"/>
    <property type="project" value="TreeGrafter"/>
</dbReference>
<dbReference type="FunFam" id="4.10.75.10:FF:000001">
    <property type="entry name" value="Anosmin 1"/>
    <property type="match status" value="1"/>
</dbReference>
<gene>
    <name evidence="4" type="primary">ANOS1</name>
</gene>
<evidence type="ECO:0000259" key="3">
    <source>
        <dbReference type="PROSITE" id="PS51390"/>
    </source>
</evidence>
<dbReference type="FunFam" id="2.60.40.10:FF:001783">
    <property type="entry name" value="Anosmin 1"/>
    <property type="match status" value="1"/>
</dbReference>
<dbReference type="AlphaFoldDB" id="A0A8B9XTK3"/>
<sequence>MARPSVTLAPPPRRRGLGRAPGGSGLIELCQRSCGGRAVPGGGAELAASASARRPRALRPAAMAAGAPGAALTLCLWLAASAGCLAAGSGAAAARRLDESLAAGSVQRARCASRCLSLQITRISAFFQHFQNNGSLVWCQNHKQCSKCLEPCKVSWDLRKQQCQSFCESLFPKKNYECVTSCEFLKYILSVKQGDCPSPEKASGFAAACVESCDTDDECSGVKKCCSNGCGHTCQVPKTLYKGVPLKPRKELRFTELQSGQLEVKWSSKFNVSIEPVIYVVQRRWNYGIHPSEDDATHWQTVAQTTDERVQLTDVRPSRWYQFRVAAVNVHGTRGFTAPSKHFRSSKDPSAPPAPANLRLVNSTVHSDGSVAVTIAWDVPEEPDIPVHHYKVFWSWTVNGKSLVPTKKKRRKTTDGSQNSVTLEPLQLGCDYTVELQAITYWGQTRLKSAKVSLQFTSAHVAHNKEQLGKSKKSVMHTQPPLQRRRPARLLEVGAPFFQDNQLQVKVYWKKTEDPGNGQYHVEWFPEVCTHNESARLEASSAVTQENYMILLDLSFSCKYKVIVQAARPQGRWKAESASFTTPPCSALKGKAHKHFSCPGAEEGHSHVRPKMQAKPENLSASFMVHNANITGHFSWRVNQAGLPRPATGFQVTWAEVTTESRPNSLPNSIISQSQILPVDHPELSVPGLRPATLYRLEVQVLTAGGEGPATIRTFRTPDVHGPHLKHHHPHHYKPPAERY</sequence>
<feature type="region of interest" description="Disordered" evidence="1">
    <location>
        <begin position="1"/>
        <end position="22"/>
    </location>
</feature>
<dbReference type="Gene3D" id="4.10.75.10">
    <property type="entry name" value="Elafin-like"/>
    <property type="match status" value="1"/>
</dbReference>
<organism evidence="4 5">
    <name type="scientific">Bos mutus grunniens</name>
    <name type="common">Wild yak</name>
    <name type="synonym">Bos grunniens</name>
    <dbReference type="NCBI Taxonomy" id="30521"/>
    <lineage>
        <taxon>Eukaryota</taxon>
        <taxon>Metazoa</taxon>
        <taxon>Chordata</taxon>
        <taxon>Craniata</taxon>
        <taxon>Vertebrata</taxon>
        <taxon>Euteleostomi</taxon>
        <taxon>Mammalia</taxon>
        <taxon>Eutheria</taxon>
        <taxon>Laurasiatheria</taxon>
        <taxon>Artiodactyla</taxon>
        <taxon>Ruminantia</taxon>
        <taxon>Pecora</taxon>
        <taxon>Bovidae</taxon>
        <taxon>Bovinae</taxon>
        <taxon>Bos</taxon>
    </lineage>
</organism>
<dbReference type="GeneTree" id="ENSGT00440000033720"/>
<dbReference type="GO" id="GO:0030182">
    <property type="term" value="P:neuron differentiation"/>
    <property type="evidence" value="ECO:0007669"/>
    <property type="project" value="TreeGrafter"/>
</dbReference>
<dbReference type="Gene3D" id="2.60.40.10">
    <property type="entry name" value="Immunoglobulins"/>
    <property type="match status" value="3"/>
</dbReference>
<feature type="region of interest" description="Disordered" evidence="1">
    <location>
        <begin position="720"/>
        <end position="740"/>
    </location>
</feature>
<reference evidence="4" key="1">
    <citation type="submission" date="2019-05" db="EMBL/GenBank/DDBJ databases">
        <authorList>
            <person name="Zhang S."/>
            <person name="Liu J."/>
        </authorList>
    </citation>
    <scope>NUCLEOTIDE SEQUENCE [LARGE SCALE GENOMIC DNA]</scope>
</reference>
<dbReference type="Pfam" id="PF00095">
    <property type="entry name" value="WAP"/>
    <property type="match status" value="1"/>
</dbReference>
<feature type="domain" description="WAP" evidence="3">
    <location>
        <begin position="189"/>
        <end position="238"/>
    </location>
</feature>
<dbReference type="Proteomes" id="UP000694520">
    <property type="component" value="Chromosome Y"/>
</dbReference>
<dbReference type="GO" id="GO:0030414">
    <property type="term" value="F:peptidase inhibitor activity"/>
    <property type="evidence" value="ECO:0007669"/>
    <property type="project" value="InterPro"/>
</dbReference>
<feature type="domain" description="Fibronectin type-III" evidence="2">
    <location>
        <begin position="615"/>
        <end position="720"/>
    </location>
</feature>
<accession>A0A8B9XTK3</accession>
<dbReference type="PANTHER" id="PTHR14131">
    <property type="entry name" value="ANOSMIN"/>
    <property type="match status" value="1"/>
</dbReference>
<dbReference type="InterPro" id="IPR040957">
    <property type="entry name" value="Anosmin-1_Cys_box"/>
</dbReference>
<dbReference type="SUPFAM" id="SSF49265">
    <property type="entry name" value="Fibronectin type III"/>
    <property type="match status" value="2"/>
</dbReference>
<dbReference type="CDD" id="cd00199">
    <property type="entry name" value="WAP"/>
    <property type="match status" value="1"/>
</dbReference>
<dbReference type="GO" id="GO:0005576">
    <property type="term" value="C:extracellular region"/>
    <property type="evidence" value="ECO:0007669"/>
    <property type="project" value="InterPro"/>
</dbReference>
<proteinExistence type="predicted"/>
<feature type="compositionally biased region" description="Basic residues" evidence="1">
    <location>
        <begin position="723"/>
        <end position="734"/>
    </location>
</feature>
<protein>
    <submittedName>
        <fullName evidence="4">Anosmin 1</fullName>
    </submittedName>
</protein>
<dbReference type="PRINTS" id="PR00003">
    <property type="entry name" value="4DISULPHCORE"/>
</dbReference>
<reference evidence="4" key="3">
    <citation type="submission" date="2025-09" db="UniProtKB">
        <authorList>
            <consortium name="Ensembl"/>
        </authorList>
    </citation>
    <scope>IDENTIFICATION</scope>
</reference>
<dbReference type="CDD" id="cd00063">
    <property type="entry name" value="FN3"/>
    <property type="match status" value="3"/>
</dbReference>
<evidence type="ECO:0000259" key="2">
    <source>
        <dbReference type="PROSITE" id="PS50853"/>
    </source>
</evidence>
<dbReference type="Ensembl" id="ENSBGRT00000030940.1">
    <property type="protein sequence ID" value="ENSBGRP00000026812.1"/>
    <property type="gene ID" value="ENSBGRG00000016848.1"/>
</dbReference>
<dbReference type="SMART" id="SM00060">
    <property type="entry name" value="FN3"/>
    <property type="match status" value="4"/>
</dbReference>
<feature type="domain" description="Fibronectin type-III" evidence="2">
    <location>
        <begin position="248"/>
        <end position="349"/>
    </location>
</feature>
<reference evidence="4" key="2">
    <citation type="submission" date="2025-08" db="UniProtKB">
        <authorList>
            <consortium name="Ensembl"/>
        </authorList>
    </citation>
    <scope>IDENTIFICATION</scope>
</reference>
<evidence type="ECO:0000313" key="5">
    <source>
        <dbReference type="Proteomes" id="UP000694520"/>
    </source>
</evidence>
<keyword evidence="5" id="KW-1185">Reference proteome</keyword>
<dbReference type="SMART" id="SM00217">
    <property type="entry name" value="WAP"/>
    <property type="match status" value="1"/>
</dbReference>
<name>A0A8B9XTK3_BOSMU</name>
<evidence type="ECO:0000256" key="1">
    <source>
        <dbReference type="SAM" id="MobiDB-lite"/>
    </source>
</evidence>
<dbReference type="PANTHER" id="PTHR14131:SF5">
    <property type="entry name" value="ANOSMIN-1"/>
    <property type="match status" value="1"/>
</dbReference>
<dbReference type="InterPro" id="IPR003961">
    <property type="entry name" value="FN3_dom"/>
</dbReference>
<dbReference type="Pfam" id="PF17869">
    <property type="entry name" value="Cys_box"/>
    <property type="match status" value="1"/>
</dbReference>
<dbReference type="InterPro" id="IPR013783">
    <property type="entry name" value="Ig-like_fold"/>
</dbReference>
<evidence type="ECO:0000313" key="4">
    <source>
        <dbReference type="Ensembl" id="ENSBGRP00000026812.1"/>
    </source>
</evidence>
<dbReference type="PROSITE" id="PS51390">
    <property type="entry name" value="WAP"/>
    <property type="match status" value="1"/>
</dbReference>
<dbReference type="InterPro" id="IPR036645">
    <property type="entry name" value="Elafin-like_sf"/>
</dbReference>